<dbReference type="Pfam" id="PF00023">
    <property type="entry name" value="Ank"/>
    <property type="match status" value="1"/>
</dbReference>
<dbReference type="PROSITE" id="PS50088">
    <property type="entry name" value="ANK_REPEAT"/>
    <property type="match status" value="13"/>
</dbReference>
<feature type="repeat" description="ANK" evidence="3">
    <location>
        <begin position="70"/>
        <end position="102"/>
    </location>
</feature>
<feature type="repeat" description="ANK" evidence="3">
    <location>
        <begin position="237"/>
        <end position="270"/>
    </location>
</feature>
<dbReference type="EMBL" id="JAHQIW010001038">
    <property type="protein sequence ID" value="KAJ1351275.1"/>
    <property type="molecule type" value="Genomic_DNA"/>
</dbReference>
<feature type="repeat" description="ANK" evidence="3">
    <location>
        <begin position="137"/>
        <end position="169"/>
    </location>
</feature>
<feature type="region of interest" description="Disordered" evidence="4">
    <location>
        <begin position="1039"/>
        <end position="1065"/>
    </location>
</feature>
<dbReference type="PANTHER" id="PTHR24123">
    <property type="entry name" value="ANKYRIN REPEAT-CONTAINING"/>
    <property type="match status" value="1"/>
</dbReference>
<keyword evidence="6" id="KW-1185">Reference proteome</keyword>
<feature type="repeat" description="ANK" evidence="3">
    <location>
        <begin position="727"/>
        <end position="759"/>
    </location>
</feature>
<dbReference type="PROSITE" id="PS50297">
    <property type="entry name" value="ANK_REP_REGION"/>
    <property type="match status" value="12"/>
</dbReference>
<feature type="repeat" description="ANK" evidence="3">
    <location>
        <begin position="970"/>
        <end position="996"/>
    </location>
</feature>
<evidence type="ECO:0000256" key="4">
    <source>
        <dbReference type="SAM" id="MobiDB-lite"/>
    </source>
</evidence>
<feature type="compositionally biased region" description="Low complexity" evidence="4">
    <location>
        <begin position="1039"/>
        <end position="1054"/>
    </location>
</feature>
<feature type="repeat" description="ANK" evidence="3">
    <location>
        <begin position="339"/>
        <end position="371"/>
    </location>
</feature>
<keyword evidence="2 3" id="KW-0040">ANK repeat</keyword>
<feature type="repeat" description="ANK" evidence="3">
    <location>
        <begin position="441"/>
        <end position="473"/>
    </location>
</feature>
<dbReference type="Pfam" id="PF12796">
    <property type="entry name" value="Ank_2"/>
    <property type="match status" value="8"/>
</dbReference>
<reference evidence="5" key="1">
    <citation type="submission" date="2021-06" db="EMBL/GenBank/DDBJ databases">
        <title>Parelaphostrongylus tenuis whole genome reference sequence.</title>
        <authorList>
            <person name="Garwood T.J."/>
            <person name="Larsen P.A."/>
            <person name="Fountain-Jones N.M."/>
            <person name="Garbe J.R."/>
            <person name="Macchietto M.G."/>
            <person name="Kania S.A."/>
            <person name="Gerhold R.W."/>
            <person name="Richards J.E."/>
            <person name="Wolf T.M."/>
        </authorList>
    </citation>
    <scope>NUCLEOTIDE SEQUENCE</scope>
    <source>
        <strain evidence="5">MNPRO001-30</strain>
        <tissue evidence="5">Meninges</tissue>
    </source>
</reference>
<dbReference type="InterPro" id="IPR051165">
    <property type="entry name" value="Multifunctional_ANK_Repeat"/>
</dbReference>
<evidence type="ECO:0000256" key="2">
    <source>
        <dbReference type="ARBA" id="ARBA00023043"/>
    </source>
</evidence>
<gene>
    <name evidence="5" type="primary">ANKRD44</name>
    <name evidence="5" type="ORF">KIN20_007257</name>
</gene>
<sequence length="1065" mass="115458">MISDVEDEVISAILTRNKSAVQSMILDGFDVSKSDSNGNSPLHYAAFAGDVAIASILIECGANINAQDSRGLTPLHRTIPSRNFAVAKLLIEKGCDVTLRCKLLQTPLHICAIHNVPSIASLLLSEKYPMLDSPDSCGCTALHHAAYRGHTEVAELLLKAGINMASVDNLNRTAMHSMACGGHIPILSMLIEGGASVTVTDCRGRNVAHFAAMGSHADLLGELLAIDATFAHITDIDGYSPLHYAVQNAQNSKTIELLLKSGCSINAAAHDGTTALHVSASLSESSVPLEYLIGCPAIDLNVKNADGMTPLHLASEWAKVSRVDSLLRGGSEVDPRSLNNATPLHCAALGGHELVVKHLIKSGADVNARMKGELTPLHLAAYNSSRPVCQTLLEMGADVEAKDVCLRTPLHLAANSIADSGAYTLDCLIEYKAGVNVADKYGFTPLHIAASRGLDNMVALLLKAGAEVDKPDLRGRNALHLAVLSHSTSIVEMLCYADEKCVYRQDCNGFYPLHYAAYNGDESLCSFLFIHMEWNMEYPTSGVHQGVTPIHLAAIRNMAKLLRRLADIQKKTEAMTGRKAALDRPLFTCTDVKGRIPLHYAMKYGHADSMVVLLSQPGAEVCLSWRDKDDLTPLHFAAANGKNNCFESVLEKFPEIGMNRKDSRGRTCGMLSLTALSGACWPLVIKSNLRQRDNLGRGYLHRAAYLRNQGILLKILEKCDPNTRDINGVTPLHIAAAVGEHDTVAALLEFGANPLVKDNRGFTPVDWAAAYNQLSSLQQFLPNSRQLSPDSAFGSGNMASSFSNASEETASKDLLSTSPSKRFDDAEFFGRAGLLFAAYFGNLSCVMYLIEMDPRLISARDPVGRTALHLAAWRGHCDCVEYLIDKGCEIEAVDECSATALIYSVRESKSSCVLEFLLQCGADVFIGDKDGNTVLHHSCLSKNEDAGKVLTRYLSQFDPERKLCNAVNGDGETALHIAVRNGLIEFLLCFIPYGSESMWIKDSRGRIPLLCGIEDQDITDCMQLLLACMAESPAEISSLLLPNPRRSRPSSVRKSSTEEQDGEFF</sequence>
<evidence type="ECO:0000256" key="1">
    <source>
        <dbReference type="ARBA" id="ARBA00022737"/>
    </source>
</evidence>
<evidence type="ECO:0000313" key="6">
    <source>
        <dbReference type="Proteomes" id="UP001196413"/>
    </source>
</evidence>
<proteinExistence type="predicted"/>
<dbReference type="Proteomes" id="UP001196413">
    <property type="component" value="Unassembled WGS sequence"/>
</dbReference>
<feature type="repeat" description="ANK" evidence="3">
    <location>
        <begin position="863"/>
        <end position="895"/>
    </location>
</feature>
<organism evidence="5 6">
    <name type="scientific">Parelaphostrongylus tenuis</name>
    <name type="common">Meningeal worm</name>
    <dbReference type="NCBI Taxonomy" id="148309"/>
    <lineage>
        <taxon>Eukaryota</taxon>
        <taxon>Metazoa</taxon>
        <taxon>Ecdysozoa</taxon>
        <taxon>Nematoda</taxon>
        <taxon>Chromadorea</taxon>
        <taxon>Rhabditida</taxon>
        <taxon>Rhabditina</taxon>
        <taxon>Rhabditomorpha</taxon>
        <taxon>Strongyloidea</taxon>
        <taxon>Metastrongylidae</taxon>
        <taxon>Parelaphostrongylus</taxon>
    </lineage>
</organism>
<keyword evidence="1" id="KW-0677">Repeat</keyword>
<dbReference type="InterPro" id="IPR036770">
    <property type="entry name" value="Ankyrin_rpt-contain_sf"/>
</dbReference>
<comment type="caution">
    <text evidence="5">The sequence shown here is derived from an EMBL/GenBank/DDBJ whole genome shotgun (WGS) entry which is preliminary data.</text>
</comment>
<feature type="repeat" description="ANK" evidence="3">
    <location>
        <begin position="593"/>
        <end position="621"/>
    </location>
</feature>
<dbReference type="SMART" id="SM00248">
    <property type="entry name" value="ANK"/>
    <property type="match status" value="25"/>
</dbReference>
<accession>A0AAD5M565</accession>
<evidence type="ECO:0000256" key="3">
    <source>
        <dbReference type="PROSITE-ProRule" id="PRU00023"/>
    </source>
</evidence>
<dbReference type="SUPFAM" id="SSF48403">
    <property type="entry name" value="Ankyrin repeat"/>
    <property type="match status" value="3"/>
</dbReference>
<dbReference type="InterPro" id="IPR002110">
    <property type="entry name" value="Ankyrin_rpt"/>
</dbReference>
<name>A0AAD5M565_PARTN</name>
<feature type="repeat" description="ANK" evidence="3">
    <location>
        <begin position="170"/>
        <end position="202"/>
    </location>
</feature>
<evidence type="ECO:0000313" key="5">
    <source>
        <dbReference type="EMBL" id="KAJ1351275.1"/>
    </source>
</evidence>
<dbReference type="PRINTS" id="PR01415">
    <property type="entry name" value="ANKYRIN"/>
</dbReference>
<feature type="repeat" description="ANK" evidence="3">
    <location>
        <begin position="37"/>
        <end position="69"/>
    </location>
</feature>
<protein>
    <submittedName>
        <fullName evidence="5">Ankyrin repeat domain-containing protein 44</fullName>
    </submittedName>
</protein>
<dbReference type="Gene3D" id="1.25.40.20">
    <property type="entry name" value="Ankyrin repeat-containing domain"/>
    <property type="match status" value="7"/>
</dbReference>
<feature type="repeat" description="ANK" evidence="3">
    <location>
        <begin position="306"/>
        <end position="338"/>
    </location>
</feature>
<feature type="repeat" description="ANK" evidence="3">
    <location>
        <begin position="372"/>
        <end position="404"/>
    </location>
</feature>
<dbReference type="AlphaFoldDB" id="A0AAD5M565"/>
<dbReference type="PANTHER" id="PTHR24123:SF33">
    <property type="entry name" value="PROTEIN HOS4"/>
    <property type="match status" value="1"/>
</dbReference>